<organism evidence="4 5">
    <name type="scientific">Fragilariopsis cylindrus CCMP1102</name>
    <dbReference type="NCBI Taxonomy" id="635003"/>
    <lineage>
        <taxon>Eukaryota</taxon>
        <taxon>Sar</taxon>
        <taxon>Stramenopiles</taxon>
        <taxon>Ochrophyta</taxon>
        <taxon>Bacillariophyta</taxon>
        <taxon>Bacillariophyceae</taxon>
        <taxon>Bacillariophycidae</taxon>
        <taxon>Bacillariales</taxon>
        <taxon>Bacillariaceae</taxon>
        <taxon>Fragilariopsis</taxon>
    </lineage>
</organism>
<comment type="similarity">
    <text evidence="1">Belongs to the iron/ascorbate-dependent oxidoreductase family.</text>
</comment>
<dbReference type="InParanoid" id="A0A1E7EXW0"/>
<accession>A0A1E7EXW0</accession>
<proteinExistence type="inferred from homology"/>
<keyword evidence="1" id="KW-0560">Oxidoreductase</keyword>
<name>A0A1E7EXW0_9STRA</name>
<keyword evidence="5" id="KW-1185">Reference proteome</keyword>
<dbReference type="Gene3D" id="2.60.120.620">
    <property type="entry name" value="q2cbj1_9rhob like domain"/>
    <property type="match status" value="1"/>
</dbReference>
<keyword evidence="1" id="KW-0479">Metal-binding</keyword>
<dbReference type="KEGG" id="fcy:FRACYDRAFT_246743"/>
<dbReference type="GO" id="GO:0046872">
    <property type="term" value="F:metal ion binding"/>
    <property type="evidence" value="ECO:0007669"/>
    <property type="project" value="UniProtKB-KW"/>
</dbReference>
<keyword evidence="1" id="KW-0408">Iron</keyword>
<reference evidence="4 5" key="1">
    <citation type="submission" date="2016-09" db="EMBL/GenBank/DDBJ databases">
        <title>Extensive genetic diversity and differential bi-allelic expression allows diatom success in the polar Southern Ocean.</title>
        <authorList>
            <consortium name="DOE Joint Genome Institute"/>
            <person name="Mock T."/>
            <person name="Otillar R.P."/>
            <person name="Strauss J."/>
            <person name="Dupont C."/>
            <person name="Frickenhaus S."/>
            <person name="Maumus F."/>
            <person name="Mcmullan M."/>
            <person name="Sanges R."/>
            <person name="Schmutz J."/>
            <person name="Toseland A."/>
            <person name="Valas R."/>
            <person name="Veluchamy A."/>
            <person name="Ward B.J."/>
            <person name="Allen A."/>
            <person name="Barry K."/>
            <person name="Falciatore A."/>
            <person name="Ferrante M."/>
            <person name="Fortunato A.E."/>
            <person name="Gloeckner G."/>
            <person name="Gruber A."/>
            <person name="Hipkin R."/>
            <person name="Janech M."/>
            <person name="Kroth P."/>
            <person name="Leese F."/>
            <person name="Lindquist E."/>
            <person name="Lyon B.R."/>
            <person name="Martin J."/>
            <person name="Mayer C."/>
            <person name="Parker M."/>
            <person name="Quesneville H."/>
            <person name="Raymond J."/>
            <person name="Uhlig C."/>
            <person name="Valentin K.U."/>
            <person name="Worden A.Z."/>
            <person name="Armbrust E.V."/>
            <person name="Bowler C."/>
            <person name="Green B."/>
            <person name="Moulton V."/>
            <person name="Van Oosterhout C."/>
            <person name="Grigoriev I."/>
        </authorList>
    </citation>
    <scope>NUCLEOTIDE SEQUENCE [LARGE SCALE GENOMIC DNA]</scope>
    <source>
        <strain evidence="4 5">CCMP1102</strain>
    </source>
</reference>
<evidence type="ECO:0000313" key="5">
    <source>
        <dbReference type="Proteomes" id="UP000095751"/>
    </source>
</evidence>
<dbReference type="GO" id="GO:0016491">
    <property type="term" value="F:oxidoreductase activity"/>
    <property type="evidence" value="ECO:0007669"/>
    <property type="project" value="UniProtKB-KW"/>
</dbReference>
<dbReference type="InterPro" id="IPR005123">
    <property type="entry name" value="Oxoglu/Fe-dep_dioxygenase_dom"/>
</dbReference>
<gene>
    <name evidence="4" type="ORF">FRACYDRAFT_246743</name>
</gene>
<dbReference type="PROSITE" id="PS51471">
    <property type="entry name" value="FE2OG_OXY"/>
    <property type="match status" value="1"/>
</dbReference>
<feature type="region of interest" description="Disordered" evidence="2">
    <location>
        <begin position="111"/>
        <end position="132"/>
    </location>
</feature>
<dbReference type="AlphaFoldDB" id="A0A1E7EXW0"/>
<feature type="domain" description="Fe2OG dioxygenase" evidence="3">
    <location>
        <begin position="266"/>
        <end position="433"/>
    </location>
</feature>
<dbReference type="EMBL" id="KV784370">
    <property type="protein sequence ID" value="OEU10868.1"/>
    <property type="molecule type" value="Genomic_DNA"/>
</dbReference>
<sequence>MPVALKNAIVTTTVLLYLFSVSATGFAVLTLSMSSSAGKSSPRRSLKKKSVADNMALKIGLNVVPKKKSGYTHNVGNDAQTETNKVRKVKVPTITWTQNAKDFFWRDNEQSREKANLRNTSRTTTGVPARQRGERQVQVQVQAVANKEEFPLYLLRNVLPPKSLARALSIVLDEDTAISDAEEMEQHERVSGGKVRTLRRSIVSRLKCTTESSKSLPTHVQLLNMIVSGLPVELVEGMPLSGSTKDNGNTSIHKCSNSEHVPTTTHNHSHQYEDGSIVYYRTAGNDFYDTHHDSYAPGDPPRQRQRAYTILLYLRAPPGLPLMGGTEFPRLTPLRQGQTSESKKGRTATTTSTRNQPKERLVVKPRPGDALVWPNFDEDGNPHMHSVHRALSIAPSTPPTTISKGKLQADEIARKDKDNDLMGKIVVNLWFEG</sequence>
<evidence type="ECO:0000256" key="2">
    <source>
        <dbReference type="SAM" id="MobiDB-lite"/>
    </source>
</evidence>
<protein>
    <recommendedName>
        <fullName evidence="3">Fe2OG dioxygenase domain-containing protein</fullName>
    </recommendedName>
</protein>
<evidence type="ECO:0000313" key="4">
    <source>
        <dbReference type="EMBL" id="OEU10868.1"/>
    </source>
</evidence>
<evidence type="ECO:0000259" key="3">
    <source>
        <dbReference type="PROSITE" id="PS51471"/>
    </source>
</evidence>
<feature type="region of interest" description="Disordered" evidence="2">
    <location>
        <begin position="328"/>
        <end position="357"/>
    </location>
</feature>
<dbReference type="Proteomes" id="UP000095751">
    <property type="component" value="Unassembled WGS sequence"/>
</dbReference>
<feature type="compositionally biased region" description="Polar residues" evidence="2">
    <location>
        <begin position="117"/>
        <end position="126"/>
    </location>
</feature>
<evidence type="ECO:0000256" key="1">
    <source>
        <dbReference type="RuleBase" id="RU003682"/>
    </source>
</evidence>